<keyword evidence="4" id="KW-1185">Reference proteome</keyword>
<dbReference type="OrthoDB" id="2830515at2"/>
<evidence type="ECO:0000313" key="4">
    <source>
        <dbReference type="Proteomes" id="UP000198312"/>
    </source>
</evidence>
<keyword evidence="1" id="KW-1133">Transmembrane helix</keyword>
<dbReference type="Proteomes" id="UP000198312">
    <property type="component" value="Chromosome"/>
</dbReference>
<dbReference type="AlphaFoldDB" id="A0A220U133"/>
<feature type="transmembrane region" description="Helical" evidence="1">
    <location>
        <begin position="21"/>
        <end position="46"/>
    </location>
</feature>
<proteinExistence type="predicted"/>
<gene>
    <name evidence="3" type="ORF">CFK37_06475</name>
</gene>
<feature type="domain" description="Putative Flp pilus-assembly TadG-like N-terminal" evidence="2">
    <location>
        <begin position="18"/>
        <end position="64"/>
    </location>
</feature>
<reference evidence="3 4" key="1">
    <citation type="submission" date="2017-07" db="EMBL/GenBank/DDBJ databases">
        <title>Virgibacillus sp. LM2416.</title>
        <authorList>
            <person name="Tak E.J."/>
            <person name="Bae J.-W."/>
        </authorList>
    </citation>
    <scope>NUCLEOTIDE SEQUENCE [LARGE SCALE GENOMIC DNA]</scope>
    <source>
        <strain evidence="3 4">LM2416</strain>
    </source>
</reference>
<keyword evidence="1" id="KW-0472">Membrane</keyword>
<dbReference type="RefSeq" id="WP_089061087.1">
    <property type="nucleotide sequence ID" value="NZ_CP022315.1"/>
</dbReference>
<evidence type="ECO:0000313" key="3">
    <source>
        <dbReference type="EMBL" id="ASK61827.1"/>
    </source>
</evidence>
<dbReference type="InterPro" id="IPR028087">
    <property type="entry name" value="Tad_N"/>
</dbReference>
<accession>A0A220U133</accession>
<keyword evidence="1" id="KW-0812">Transmembrane</keyword>
<name>A0A220U133_9BACI</name>
<sequence>MMKRYGKAIFAMFKEQEGVAMILVALCMFMFIGFTAIVVDAGGLFLEKSRLQKSLDAAVLGGAQLLKVSQAEAEETAIDIAAENGFTVTGSEVVTDESSIEIHKTVNKVLSFARVLGINDANVGAVAKAKVLQTLVKGNDIIPVAFERRVLKNGGGYGELYDMHAKPGESKRGNYGFLAVDGRGANNLGDAIRDGVTMEVGETLYTEPGLNWGKVREAFQDRIAEDARKPDCSDYQTADNTCSRIITVPVIETFDGLHGRDQLQVIGFAAFWIEEVVASGNDKGVTGRFIEFVRGGEFDPVEDGDYFGISGVKLVK</sequence>
<evidence type="ECO:0000256" key="1">
    <source>
        <dbReference type="SAM" id="Phobius"/>
    </source>
</evidence>
<protein>
    <recommendedName>
        <fullName evidence="2">Putative Flp pilus-assembly TadG-like N-terminal domain-containing protein</fullName>
    </recommendedName>
</protein>
<evidence type="ECO:0000259" key="2">
    <source>
        <dbReference type="Pfam" id="PF13400"/>
    </source>
</evidence>
<dbReference type="Pfam" id="PF13400">
    <property type="entry name" value="Tad"/>
    <property type="match status" value="1"/>
</dbReference>
<organism evidence="3 4">
    <name type="scientific">Virgibacillus phasianinus</name>
    <dbReference type="NCBI Taxonomy" id="2017483"/>
    <lineage>
        <taxon>Bacteria</taxon>
        <taxon>Bacillati</taxon>
        <taxon>Bacillota</taxon>
        <taxon>Bacilli</taxon>
        <taxon>Bacillales</taxon>
        <taxon>Bacillaceae</taxon>
        <taxon>Virgibacillus</taxon>
    </lineage>
</organism>
<dbReference type="EMBL" id="CP022315">
    <property type="protein sequence ID" value="ASK61827.1"/>
    <property type="molecule type" value="Genomic_DNA"/>
</dbReference>
<dbReference type="KEGG" id="vil:CFK37_06475"/>